<name>A0A0D0BDW4_9AGAR</name>
<gene>
    <name evidence="1" type="ORF">GYMLUDRAFT_179762</name>
</gene>
<dbReference type="Proteomes" id="UP000053593">
    <property type="component" value="Unassembled WGS sequence"/>
</dbReference>
<dbReference type="OrthoDB" id="2962718at2759"/>
<accession>A0A0D0BDW4</accession>
<sequence length="104" mass="12267">LPRTHKTAPIFYGTEPDNLLPWLGQLEKIFAAASTKEDQAKKWLALEWMDFRMKLEWETNEVLLDNTKSWEDELKKGYPDAMNFEKGSKTHLQMIVQKHQPVHQ</sequence>
<dbReference type="AlphaFoldDB" id="A0A0D0BDW4"/>
<feature type="non-terminal residue" evidence="1">
    <location>
        <position position="1"/>
    </location>
</feature>
<evidence type="ECO:0000313" key="2">
    <source>
        <dbReference type="Proteomes" id="UP000053593"/>
    </source>
</evidence>
<protein>
    <submittedName>
        <fullName evidence="1">Uncharacterized protein</fullName>
    </submittedName>
</protein>
<organism evidence="1 2">
    <name type="scientific">Collybiopsis luxurians FD-317 M1</name>
    <dbReference type="NCBI Taxonomy" id="944289"/>
    <lineage>
        <taxon>Eukaryota</taxon>
        <taxon>Fungi</taxon>
        <taxon>Dikarya</taxon>
        <taxon>Basidiomycota</taxon>
        <taxon>Agaricomycotina</taxon>
        <taxon>Agaricomycetes</taxon>
        <taxon>Agaricomycetidae</taxon>
        <taxon>Agaricales</taxon>
        <taxon>Marasmiineae</taxon>
        <taxon>Omphalotaceae</taxon>
        <taxon>Collybiopsis</taxon>
        <taxon>Collybiopsis luxurians</taxon>
    </lineage>
</organism>
<dbReference type="HOGENOM" id="CLU_2256421_0_0_1"/>
<dbReference type="EMBL" id="KN834837">
    <property type="protein sequence ID" value="KIK52781.1"/>
    <property type="molecule type" value="Genomic_DNA"/>
</dbReference>
<proteinExistence type="predicted"/>
<evidence type="ECO:0000313" key="1">
    <source>
        <dbReference type="EMBL" id="KIK52781.1"/>
    </source>
</evidence>
<keyword evidence="2" id="KW-1185">Reference proteome</keyword>
<reference evidence="1 2" key="1">
    <citation type="submission" date="2014-04" db="EMBL/GenBank/DDBJ databases">
        <title>Evolutionary Origins and Diversification of the Mycorrhizal Mutualists.</title>
        <authorList>
            <consortium name="DOE Joint Genome Institute"/>
            <consortium name="Mycorrhizal Genomics Consortium"/>
            <person name="Kohler A."/>
            <person name="Kuo A."/>
            <person name="Nagy L.G."/>
            <person name="Floudas D."/>
            <person name="Copeland A."/>
            <person name="Barry K.W."/>
            <person name="Cichocki N."/>
            <person name="Veneault-Fourrey C."/>
            <person name="LaButti K."/>
            <person name="Lindquist E.A."/>
            <person name="Lipzen A."/>
            <person name="Lundell T."/>
            <person name="Morin E."/>
            <person name="Murat C."/>
            <person name="Riley R."/>
            <person name="Ohm R."/>
            <person name="Sun H."/>
            <person name="Tunlid A."/>
            <person name="Henrissat B."/>
            <person name="Grigoriev I.V."/>
            <person name="Hibbett D.S."/>
            <person name="Martin F."/>
        </authorList>
    </citation>
    <scope>NUCLEOTIDE SEQUENCE [LARGE SCALE GENOMIC DNA]</scope>
    <source>
        <strain evidence="1 2">FD-317 M1</strain>
    </source>
</reference>